<dbReference type="Proteomes" id="UP000398619">
    <property type="component" value="Unassembled WGS sequence"/>
</dbReference>
<evidence type="ECO:0000256" key="1">
    <source>
        <dbReference type="ARBA" id="ARBA00005750"/>
    </source>
</evidence>
<dbReference type="EC" id="3.1.3.48" evidence="2"/>
<keyword evidence="4" id="KW-0904">Protein phosphatase</keyword>
<dbReference type="GO" id="GO:0004725">
    <property type="term" value="F:protein tyrosine phosphatase activity"/>
    <property type="evidence" value="ECO:0007669"/>
    <property type="project" value="UniProtKB-EC"/>
</dbReference>
<dbReference type="Pfam" id="PF19567">
    <property type="entry name" value="CpsB_CapC"/>
    <property type="match status" value="1"/>
</dbReference>
<gene>
    <name evidence="6" type="primary">cpsB_2</name>
    <name evidence="6" type="ORF">DLSSTS7063_03242</name>
</gene>
<accession>A0A564UVN9</accession>
<protein>
    <recommendedName>
        <fullName evidence="2">protein-tyrosine-phosphatase</fullName>
        <ecNumber evidence="2">3.1.3.48</ecNumber>
    </recommendedName>
</protein>
<dbReference type="EMBL" id="CABHNM010000079">
    <property type="protein sequence ID" value="VUX23607.1"/>
    <property type="molecule type" value="Genomic_DNA"/>
</dbReference>
<organism evidence="6 7">
    <name type="scientific">Dorea longicatena</name>
    <dbReference type="NCBI Taxonomy" id="88431"/>
    <lineage>
        <taxon>Bacteria</taxon>
        <taxon>Bacillati</taxon>
        <taxon>Bacillota</taxon>
        <taxon>Clostridia</taxon>
        <taxon>Lachnospirales</taxon>
        <taxon>Lachnospiraceae</taxon>
        <taxon>Dorea</taxon>
    </lineage>
</organism>
<dbReference type="SUPFAM" id="SSF89550">
    <property type="entry name" value="PHP domain-like"/>
    <property type="match status" value="1"/>
</dbReference>
<comment type="catalytic activity">
    <reaction evidence="5">
        <text>O-phospho-L-tyrosyl-[protein] + H2O = L-tyrosyl-[protein] + phosphate</text>
        <dbReference type="Rhea" id="RHEA:10684"/>
        <dbReference type="Rhea" id="RHEA-COMP:10136"/>
        <dbReference type="Rhea" id="RHEA-COMP:20101"/>
        <dbReference type="ChEBI" id="CHEBI:15377"/>
        <dbReference type="ChEBI" id="CHEBI:43474"/>
        <dbReference type="ChEBI" id="CHEBI:46858"/>
        <dbReference type="ChEBI" id="CHEBI:61978"/>
        <dbReference type="EC" id="3.1.3.48"/>
    </reaction>
</comment>
<reference evidence="6 7" key="1">
    <citation type="submission" date="2019-07" db="EMBL/GenBank/DDBJ databases">
        <authorList>
            <person name="Hibberd C M."/>
            <person name="Gehrig L. J."/>
            <person name="Chang H.-W."/>
            <person name="Venkatesh S."/>
        </authorList>
    </citation>
    <scope>NUCLEOTIDE SEQUENCE [LARGE SCALE GENOMIC DNA]</scope>
    <source>
        <strain evidence="6">Dorea_longicatena_SSTS_Bg7063</strain>
    </source>
</reference>
<dbReference type="PANTHER" id="PTHR39181">
    <property type="entry name" value="TYROSINE-PROTEIN PHOSPHATASE YWQE"/>
    <property type="match status" value="1"/>
</dbReference>
<dbReference type="GO" id="GO:0030145">
    <property type="term" value="F:manganese ion binding"/>
    <property type="evidence" value="ECO:0007669"/>
    <property type="project" value="InterPro"/>
</dbReference>
<dbReference type="AlphaFoldDB" id="A0A564UVN9"/>
<evidence type="ECO:0000313" key="7">
    <source>
        <dbReference type="Proteomes" id="UP000398619"/>
    </source>
</evidence>
<dbReference type="Gene3D" id="3.20.20.140">
    <property type="entry name" value="Metal-dependent hydrolases"/>
    <property type="match status" value="1"/>
</dbReference>
<evidence type="ECO:0000313" key="6">
    <source>
        <dbReference type="EMBL" id="VUX23607.1"/>
    </source>
</evidence>
<name>A0A564UVN9_9FIRM</name>
<sequence length="245" mass="27890">MILTDIHCHILPGVDDGAPDMTVTKDMLDKMYDEGVRRIIATPHYRVGMFEPSVRSIQSSYLEVKNYARTIGKYGMMVKLGCEYHRDDNMVGNLQAHRRPTMAGSQYVLVEFSSMDSYLKIRSVVYEVVVGGFIPIIAHIERYPSIVEDPGVVADLIGLGALIQINADSMLGMDGRKCHKFCKYLMKREQVHFIGSDAHDLTERPSRLKECAVYVEKKWGWDTARRIFVKNPEKILNIEGEDDQT</sequence>
<dbReference type="InterPro" id="IPR016667">
    <property type="entry name" value="Caps_polysacc_synth_CpsB/CapC"/>
</dbReference>
<evidence type="ECO:0000256" key="3">
    <source>
        <dbReference type="ARBA" id="ARBA00022801"/>
    </source>
</evidence>
<comment type="similarity">
    <text evidence="1">Belongs to the metallo-dependent hydrolases superfamily. CpsB/CapC family.</text>
</comment>
<keyword evidence="3 6" id="KW-0378">Hydrolase</keyword>
<evidence type="ECO:0000256" key="2">
    <source>
        <dbReference type="ARBA" id="ARBA00013064"/>
    </source>
</evidence>
<dbReference type="PIRSF" id="PIRSF016557">
    <property type="entry name" value="Caps_synth_CpsB"/>
    <property type="match status" value="1"/>
</dbReference>
<dbReference type="InterPro" id="IPR016195">
    <property type="entry name" value="Pol/histidinol_Pase-like"/>
</dbReference>
<proteinExistence type="inferred from homology"/>
<dbReference type="RefSeq" id="WP_144101791.1">
    <property type="nucleotide sequence ID" value="NZ_CABHNM010000079.1"/>
</dbReference>
<evidence type="ECO:0000256" key="4">
    <source>
        <dbReference type="ARBA" id="ARBA00022912"/>
    </source>
</evidence>
<dbReference type="PANTHER" id="PTHR39181:SF1">
    <property type="entry name" value="TYROSINE-PROTEIN PHOSPHATASE YWQE"/>
    <property type="match status" value="1"/>
</dbReference>
<evidence type="ECO:0000256" key="5">
    <source>
        <dbReference type="ARBA" id="ARBA00051722"/>
    </source>
</evidence>